<sequence>MLSQPDGDSGATPASYREFLTKICHKFQYARPLAYLGDTPFPMNPSFKPPPPISDEQKEVMFKLYLQHPLENGPRRLAKRFNLSLKRVNAIIRLKLLEHSQVADKLQTGFKVGMEKLLGAQTHSSIPALAQNVLKTETWLGKALNANGENVPFVDSSDPTSPSFVPPDINEARTDVQKADMLEQEEQRDMSTSHYERLYWESVQEDGREPLLPSILQTERQKAELRKLNAEIKASKQFLVRKPTTEYIRRPQKTTLVVGHPRGRSGPTTKFLDVGGQFMNLDDRIKSLGLSRRRALRRHRTA</sequence>
<keyword evidence="2" id="KW-1185">Reference proteome</keyword>
<evidence type="ECO:0000313" key="1">
    <source>
        <dbReference type="EMBL" id="KAF9486326.1"/>
    </source>
</evidence>
<gene>
    <name evidence="1" type="ORF">BDN70DRAFT_846055</name>
</gene>
<dbReference type="InterPro" id="IPR021036">
    <property type="entry name" value="Ribosomal_mS45"/>
</dbReference>
<dbReference type="PANTHER" id="PTHR28158">
    <property type="entry name" value="37S RIBOSOMAL PROTEIN S35, MITOCHONDRIAL"/>
    <property type="match status" value="1"/>
</dbReference>
<proteinExistence type="predicted"/>
<comment type="caution">
    <text evidence="1">The sequence shown here is derived from an EMBL/GenBank/DDBJ whole genome shotgun (WGS) entry which is preliminary data.</text>
</comment>
<protein>
    <submittedName>
        <fullName evidence="1">Uncharacterized protein</fullName>
    </submittedName>
</protein>
<dbReference type="Proteomes" id="UP000807469">
    <property type="component" value="Unassembled WGS sequence"/>
</dbReference>
<dbReference type="OrthoDB" id="10052321at2759"/>
<dbReference type="EMBL" id="MU155130">
    <property type="protein sequence ID" value="KAF9486326.1"/>
    <property type="molecule type" value="Genomic_DNA"/>
</dbReference>
<organism evidence="1 2">
    <name type="scientific">Pholiota conissans</name>
    <dbReference type="NCBI Taxonomy" id="109636"/>
    <lineage>
        <taxon>Eukaryota</taxon>
        <taxon>Fungi</taxon>
        <taxon>Dikarya</taxon>
        <taxon>Basidiomycota</taxon>
        <taxon>Agaricomycotina</taxon>
        <taxon>Agaricomycetes</taxon>
        <taxon>Agaricomycetidae</taxon>
        <taxon>Agaricales</taxon>
        <taxon>Agaricineae</taxon>
        <taxon>Strophariaceae</taxon>
        <taxon>Pholiota</taxon>
    </lineage>
</organism>
<name>A0A9P5ZF66_9AGAR</name>
<evidence type="ECO:0000313" key="2">
    <source>
        <dbReference type="Proteomes" id="UP000807469"/>
    </source>
</evidence>
<dbReference type="PANTHER" id="PTHR28158:SF1">
    <property type="entry name" value="SMALL RIBOSOMAL SUBUNIT PROTEIN MS45"/>
    <property type="match status" value="1"/>
</dbReference>
<dbReference type="GO" id="GO:0003735">
    <property type="term" value="F:structural constituent of ribosome"/>
    <property type="evidence" value="ECO:0007669"/>
    <property type="project" value="TreeGrafter"/>
</dbReference>
<reference evidence="1" key="1">
    <citation type="submission" date="2020-11" db="EMBL/GenBank/DDBJ databases">
        <authorList>
            <consortium name="DOE Joint Genome Institute"/>
            <person name="Ahrendt S."/>
            <person name="Riley R."/>
            <person name="Andreopoulos W."/>
            <person name="Labutti K."/>
            <person name="Pangilinan J."/>
            <person name="Ruiz-Duenas F.J."/>
            <person name="Barrasa J.M."/>
            <person name="Sanchez-Garcia M."/>
            <person name="Camarero S."/>
            <person name="Miyauchi S."/>
            <person name="Serrano A."/>
            <person name="Linde D."/>
            <person name="Babiker R."/>
            <person name="Drula E."/>
            <person name="Ayuso-Fernandez I."/>
            <person name="Pacheco R."/>
            <person name="Padilla G."/>
            <person name="Ferreira P."/>
            <person name="Barriuso J."/>
            <person name="Kellner H."/>
            <person name="Castanera R."/>
            <person name="Alfaro M."/>
            <person name="Ramirez L."/>
            <person name="Pisabarro A.G."/>
            <person name="Kuo A."/>
            <person name="Tritt A."/>
            <person name="Lipzen A."/>
            <person name="He G."/>
            <person name="Yan M."/>
            <person name="Ng V."/>
            <person name="Cullen D."/>
            <person name="Martin F."/>
            <person name="Rosso M.-N."/>
            <person name="Henrissat B."/>
            <person name="Hibbett D."/>
            <person name="Martinez A.T."/>
            <person name="Grigoriev I.V."/>
        </authorList>
    </citation>
    <scope>NUCLEOTIDE SEQUENCE</scope>
    <source>
        <strain evidence="1">CIRM-BRFM 674</strain>
    </source>
</reference>
<dbReference type="Pfam" id="PF12298">
    <property type="entry name" value="Bot1p"/>
    <property type="match status" value="1"/>
</dbReference>
<dbReference type="GO" id="GO:0005763">
    <property type="term" value="C:mitochondrial small ribosomal subunit"/>
    <property type="evidence" value="ECO:0007669"/>
    <property type="project" value="TreeGrafter"/>
</dbReference>
<accession>A0A9P5ZF66</accession>
<dbReference type="GO" id="GO:0032543">
    <property type="term" value="P:mitochondrial translation"/>
    <property type="evidence" value="ECO:0007669"/>
    <property type="project" value="TreeGrafter"/>
</dbReference>
<dbReference type="AlphaFoldDB" id="A0A9P5ZF66"/>